<organism evidence="4 5">
    <name type="scientific">Trichuris muris</name>
    <name type="common">Mouse whipworm</name>
    <dbReference type="NCBI Taxonomy" id="70415"/>
    <lineage>
        <taxon>Eukaryota</taxon>
        <taxon>Metazoa</taxon>
        <taxon>Ecdysozoa</taxon>
        <taxon>Nematoda</taxon>
        <taxon>Enoplea</taxon>
        <taxon>Dorylaimia</taxon>
        <taxon>Trichinellida</taxon>
        <taxon>Trichuridae</taxon>
        <taxon>Trichuris</taxon>
    </lineage>
</organism>
<evidence type="ECO:0000313" key="5">
    <source>
        <dbReference type="WBParaSite" id="TMUE_2000006904.1"/>
    </source>
</evidence>
<keyword evidence="4" id="KW-1185">Reference proteome</keyword>
<dbReference type="WBParaSite" id="TMUE_2000006904.1">
    <property type="protein sequence ID" value="TMUE_2000006904.1"/>
    <property type="gene ID" value="WBGene00287222"/>
</dbReference>
<keyword evidence="2" id="KW-0378">Hydrolase</keyword>
<evidence type="ECO:0000256" key="3">
    <source>
        <dbReference type="SAM" id="SignalP"/>
    </source>
</evidence>
<dbReference type="InterPro" id="IPR005312">
    <property type="entry name" value="DUF1759"/>
</dbReference>
<proteinExistence type="inferred from homology"/>
<reference evidence="5" key="1">
    <citation type="submission" date="2019-12" db="UniProtKB">
        <authorList>
            <consortium name="WormBaseParasite"/>
        </authorList>
    </citation>
    <scope>IDENTIFICATION</scope>
</reference>
<dbReference type="AlphaFoldDB" id="A0A5S6QIA7"/>
<feature type="chain" id="PRO_5024449823" evidence="3">
    <location>
        <begin position="20"/>
        <end position="589"/>
    </location>
</feature>
<dbReference type="GO" id="GO:0006309">
    <property type="term" value="P:apoptotic DNA fragmentation"/>
    <property type="evidence" value="ECO:0007669"/>
    <property type="project" value="TreeGrafter"/>
</dbReference>
<evidence type="ECO:0000256" key="2">
    <source>
        <dbReference type="ARBA" id="ARBA00022801"/>
    </source>
</evidence>
<feature type="signal peptide" evidence="3">
    <location>
        <begin position="1"/>
        <end position="19"/>
    </location>
</feature>
<sequence length="589" mass="64744">MHQLLTILAAAAGVHLIAAQSNTSCIGGEGAGPVDWFVIFKDPASLTLHQIVAAASPAWQVVSVPITNTTGNPIYDTVAAFVEPSAASANASSPVLIAYNDQPPGVVGVSSMSNSKGLVIADPVMENGTTVYWLMHTVPKFLAHAGGYLWPTSQSAKGHMFMCLTFDEAAIGTIGQQLRYQQALIYYFNIPSAILDTSTELGYLVNDVAVMTPPFSLGRTIKTTSKTAQIEVKAYSKTVKSMLDSYKKYMRGALQGNMKIWTKSKSDYPNYCHTFSVRKIISPITINGLSVTREDDSSKWFLSEGTTKYWCFTSSEYSANEKHSPGTVMCVSNPGVFALFSTIAVNVEECEGGTNGACGSCPAGLPYPQVRDSIANYLHNPELYQDALKVLRHRCGDRHLIAQYSLKALRGMEPLKREDLRELDRFSCELYRVICSLVKSGHEAEMISAGNLHVVVSKLTPRLREKWTEKARYLSCPVNLQLLDEWLCDFVLTKRSAAIFDEGPTPKPSTSRYKKAAGVNVVVKDKEAHVKCALCVGNHPLERCERFTSIASDERLKEARKIKCCFVCLTRGHQCTAVVCCFWMSKETS</sequence>
<accession>A0A5S6QIA7</accession>
<evidence type="ECO:0000313" key="4">
    <source>
        <dbReference type="Proteomes" id="UP000046395"/>
    </source>
</evidence>
<dbReference type="Pfam" id="PF03564">
    <property type="entry name" value="DUF1759"/>
    <property type="match status" value="1"/>
</dbReference>
<dbReference type="STRING" id="70415.A0A5S6QIA7"/>
<name>A0A5S6QIA7_TRIMR</name>
<dbReference type="Proteomes" id="UP000046395">
    <property type="component" value="Unassembled WGS sequence"/>
</dbReference>
<dbReference type="Pfam" id="PF03265">
    <property type="entry name" value="DNase_II"/>
    <property type="match status" value="1"/>
</dbReference>
<evidence type="ECO:0000256" key="1">
    <source>
        <dbReference type="ARBA" id="ARBA00007527"/>
    </source>
</evidence>
<dbReference type="PANTHER" id="PTHR10858">
    <property type="entry name" value="DEOXYRIBONUCLEASE II"/>
    <property type="match status" value="1"/>
</dbReference>
<comment type="similarity">
    <text evidence="1">Belongs to the DNase II family.</text>
</comment>
<dbReference type="PANTHER" id="PTHR10858:SF23">
    <property type="entry name" value="DEOXYRIBONUCLEASE II"/>
    <property type="match status" value="1"/>
</dbReference>
<protein>
    <submittedName>
        <fullName evidence="5">Deoxyribonuclease-2-alpha</fullName>
    </submittedName>
</protein>
<dbReference type="InterPro" id="IPR004947">
    <property type="entry name" value="DNase_II"/>
</dbReference>
<keyword evidence="3" id="KW-0732">Signal</keyword>
<dbReference type="GO" id="GO:0004531">
    <property type="term" value="F:deoxyribonuclease II activity"/>
    <property type="evidence" value="ECO:0007669"/>
    <property type="project" value="InterPro"/>
</dbReference>